<gene>
    <name evidence="1" type="ORF">ODALV1_LOCUS23427</name>
</gene>
<comment type="caution">
    <text evidence="1">The sequence shown here is derived from an EMBL/GenBank/DDBJ whole genome shotgun (WGS) entry which is preliminary data.</text>
</comment>
<dbReference type="EMBL" id="CAXLJM020000078">
    <property type="protein sequence ID" value="CAL8129747.1"/>
    <property type="molecule type" value="Genomic_DNA"/>
</dbReference>
<reference evidence="1 2" key="1">
    <citation type="submission" date="2024-08" db="EMBL/GenBank/DDBJ databases">
        <authorList>
            <person name="Cucini C."/>
            <person name="Frati F."/>
        </authorList>
    </citation>
    <scope>NUCLEOTIDE SEQUENCE [LARGE SCALE GENOMIC DNA]</scope>
</reference>
<name>A0ABP1RL27_9HEXA</name>
<sequence>MHHINVHKVSITLKSQPHRHFHFTYVLATRNEMDGQTLPFCRSLCICIEFPLIDIFNFITFTCLLFHVCSSLSGAHHMAPRTKDDDDENDDNDKTQAIDSLTLFLIF</sequence>
<organism evidence="1 2">
    <name type="scientific">Orchesella dallaii</name>
    <dbReference type="NCBI Taxonomy" id="48710"/>
    <lineage>
        <taxon>Eukaryota</taxon>
        <taxon>Metazoa</taxon>
        <taxon>Ecdysozoa</taxon>
        <taxon>Arthropoda</taxon>
        <taxon>Hexapoda</taxon>
        <taxon>Collembola</taxon>
        <taxon>Entomobryomorpha</taxon>
        <taxon>Entomobryoidea</taxon>
        <taxon>Orchesellidae</taxon>
        <taxon>Orchesellinae</taxon>
        <taxon>Orchesella</taxon>
    </lineage>
</organism>
<proteinExistence type="predicted"/>
<dbReference type="Proteomes" id="UP001642540">
    <property type="component" value="Unassembled WGS sequence"/>
</dbReference>
<evidence type="ECO:0000313" key="2">
    <source>
        <dbReference type="Proteomes" id="UP001642540"/>
    </source>
</evidence>
<keyword evidence="2" id="KW-1185">Reference proteome</keyword>
<accession>A0ABP1RL27</accession>
<evidence type="ECO:0000313" key="1">
    <source>
        <dbReference type="EMBL" id="CAL8129747.1"/>
    </source>
</evidence>
<protein>
    <submittedName>
        <fullName evidence="1">Uncharacterized protein</fullName>
    </submittedName>
</protein>